<comment type="similarity">
    <text evidence="2">Belongs to the major facilitator superfamily. Metabolite:H+ Symporter (MHS) family (TC 2.A.1.6) family.</text>
</comment>
<evidence type="ECO:0000256" key="1">
    <source>
        <dbReference type="ARBA" id="ARBA00004651"/>
    </source>
</evidence>
<feature type="transmembrane region" description="Helical" evidence="9">
    <location>
        <begin position="404"/>
        <end position="422"/>
    </location>
</feature>
<dbReference type="FunFam" id="1.20.1250.20:FF:000001">
    <property type="entry name" value="Dicarboxylate MFS transporter"/>
    <property type="match status" value="1"/>
</dbReference>
<proteinExistence type="inferred from homology"/>
<dbReference type="CDD" id="cd17367">
    <property type="entry name" value="MFS_KgtP"/>
    <property type="match status" value="1"/>
</dbReference>
<evidence type="ECO:0000256" key="5">
    <source>
        <dbReference type="ARBA" id="ARBA00022692"/>
    </source>
</evidence>
<organism evidence="11 12">
    <name type="scientific">Pseudomonas putida</name>
    <name type="common">Arthrobacter siderocapsulatus</name>
    <dbReference type="NCBI Taxonomy" id="303"/>
    <lineage>
        <taxon>Bacteria</taxon>
        <taxon>Pseudomonadati</taxon>
        <taxon>Pseudomonadota</taxon>
        <taxon>Gammaproteobacteria</taxon>
        <taxon>Pseudomonadales</taxon>
        <taxon>Pseudomonadaceae</taxon>
        <taxon>Pseudomonas</taxon>
    </lineage>
</organism>
<keyword evidence="3" id="KW-0813">Transport</keyword>
<feature type="transmembrane region" description="Helical" evidence="9">
    <location>
        <begin position="123"/>
        <end position="144"/>
    </location>
</feature>
<evidence type="ECO:0000256" key="6">
    <source>
        <dbReference type="ARBA" id="ARBA00022847"/>
    </source>
</evidence>
<evidence type="ECO:0000256" key="4">
    <source>
        <dbReference type="ARBA" id="ARBA00022475"/>
    </source>
</evidence>
<dbReference type="Pfam" id="PF00083">
    <property type="entry name" value="Sugar_tr"/>
    <property type="match status" value="1"/>
</dbReference>
<name>A0A4D6X979_PSEPU</name>
<evidence type="ECO:0000256" key="8">
    <source>
        <dbReference type="ARBA" id="ARBA00023136"/>
    </source>
</evidence>
<feature type="transmembrane region" description="Helical" evidence="9">
    <location>
        <begin position="309"/>
        <end position="326"/>
    </location>
</feature>
<evidence type="ECO:0000259" key="10">
    <source>
        <dbReference type="PROSITE" id="PS50850"/>
    </source>
</evidence>
<evidence type="ECO:0000256" key="3">
    <source>
        <dbReference type="ARBA" id="ARBA00022448"/>
    </source>
</evidence>
<dbReference type="Pfam" id="PF07690">
    <property type="entry name" value="MFS_1"/>
    <property type="match status" value="1"/>
</dbReference>
<feature type="transmembrane region" description="Helical" evidence="9">
    <location>
        <begin position="165"/>
        <end position="184"/>
    </location>
</feature>
<dbReference type="GO" id="GO:0005886">
    <property type="term" value="C:plasma membrane"/>
    <property type="evidence" value="ECO:0007669"/>
    <property type="project" value="UniProtKB-SubCell"/>
</dbReference>
<evidence type="ECO:0000256" key="2">
    <source>
        <dbReference type="ARBA" id="ARBA00008240"/>
    </source>
</evidence>
<dbReference type="AlphaFoldDB" id="A0A4D6X979"/>
<dbReference type="InterPro" id="IPR036259">
    <property type="entry name" value="MFS_trans_sf"/>
</dbReference>
<dbReference type="InterPro" id="IPR011701">
    <property type="entry name" value="MFS"/>
</dbReference>
<keyword evidence="4" id="KW-1003">Cell membrane</keyword>
<dbReference type="InterPro" id="IPR051084">
    <property type="entry name" value="H+-coupled_symporters"/>
</dbReference>
<reference evidence="12" key="1">
    <citation type="submission" date="2019-04" db="EMBL/GenBank/DDBJ databases">
        <title>Genome sequence of Pseudomonas putida 1290, an auxin catabolizing strain.</title>
        <authorList>
            <person name="Laird T.S."/>
            <person name="Leveau J.H.J."/>
        </authorList>
    </citation>
    <scope>NUCLEOTIDE SEQUENCE [LARGE SCALE GENOMIC DNA]</scope>
    <source>
        <strain evidence="12">1290</strain>
    </source>
</reference>
<dbReference type="EMBL" id="CP039371">
    <property type="protein sequence ID" value="QCI12479.1"/>
    <property type="molecule type" value="Genomic_DNA"/>
</dbReference>
<dbReference type="PROSITE" id="PS50850">
    <property type="entry name" value="MFS"/>
    <property type="match status" value="1"/>
</dbReference>
<dbReference type="OrthoDB" id="3690818at2"/>
<dbReference type="InterPro" id="IPR005829">
    <property type="entry name" value="Sugar_transporter_CS"/>
</dbReference>
<feature type="transmembrane region" description="Helical" evidence="9">
    <location>
        <begin position="95"/>
        <end position="117"/>
    </location>
</feature>
<protein>
    <submittedName>
        <fullName evidence="11">MFS transporter</fullName>
    </submittedName>
</protein>
<dbReference type="RefSeq" id="WP_136914636.1">
    <property type="nucleotide sequence ID" value="NZ_CP039371.1"/>
</dbReference>
<sequence>MHADNTQSVSPAIANLTNRQRIRAILGACSGNLVEWYDFFIYAYTSIYFAALFFPKGDQTTQLLATAGIFAVGFFMRPLGGWIFGYLADTRGRRFSMIISVFLMCGGSLMIAVLPTYDSVGMAAPVLLLIARLMQGLSVGAEYGTGATYISEVSSKGKRCFFGSFQYFTIIAGQLLALLTVVVLQNILPADDLKAWGWRIPFVIGALSALVVVYLRRSMLETGHAGKHKEAGSIKALMRHKKAILLTLAITAGCSLHFYTFSTYMQKYLVVSAGFDPSTVSFIMTAALVVFMCMQPVFGMFADKIGARNSMIAFGLLSSVFIVPLLSGLKSVSNPYEAFALVLGGLLIAAFYTPVTGVLKADLYPATVRALGVGLPYAIGNALCGGTAEYVALALRGAGVESYFYYYVAAMSAFTLLAAVLMPDLRKHGYLDGSGKVEENTGLRSSPDYSGVRG</sequence>
<feature type="transmembrane region" description="Helical" evidence="9">
    <location>
        <begin position="338"/>
        <end position="359"/>
    </location>
</feature>
<comment type="subcellular location">
    <subcellularLocation>
        <location evidence="1">Cell membrane</location>
        <topology evidence="1">Multi-pass membrane protein</topology>
    </subcellularLocation>
</comment>
<evidence type="ECO:0000256" key="9">
    <source>
        <dbReference type="SAM" id="Phobius"/>
    </source>
</evidence>
<feature type="transmembrane region" description="Helical" evidence="9">
    <location>
        <begin position="67"/>
        <end position="88"/>
    </location>
</feature>
<feature type="transmembrane region" description="Helical" evidence="9">
    <location>
        <begin position="371"/>
        <end position="392"/>
    </location>
</feature>
<evidence type="ECO:0000313" key="12">
    <source>
        <dbReference type="Proteomes" id="UP000298551"/>
    </source>
</evidence>
<dbReference type="NCBIfam" id="NF007710">
    <property type="entry name" value="PRK10406.1"/>
    <property type="match status" value="1"/>
</dbReference>
<dbReference type="Proteomes" id="UP000298551">
    <property type="component" value="Chromosome"/>
</dbReference>
<dbReference type="PANTHER" id="PTHR43528:SF1">
    <property type="entry name" value="ALPHA-KETOGLUTARATE PERMEASE"/>
    <property type="match status" value="1"/>
</dbReference>
<feature type="transmembrane region" description="Helical" evidence="9">
    <location>
        <begin position="243"/>
        <end position="262"/>
    </location>
</feature>
<dbReference type="InterPro" id="IPR020846">
    <property type="entry name" value="MFS_dom"/>
</dbReference>
<dbReference type="Gene3D" id="1.20.1250.20">
    <property type="entry name" value="MFS general substrate transporter like domains"/>
    <property type="match status" value="2"/>
</dbReference>
<keyword evidence="7 9" id="KW-1133">Transmembrane helix</keyword>
<dbReference type="SUPFAM" id="SSF103473">
    <property type="entry name" value="MFS general substrate transporter"/>
    <property type="match status" value="1"/>
</dbReference>
<keyword evidence="8 9" id="KW-0472">Membrane</keyword>
<dbReference type="PANTHER" id="PTHR43528">
    <property type="entry name" value="ALPHA-KETOGLUTARATE PERMEASE"/>
    <property type="match status" value="1"/>
</dbReference>
<keyword evidence="6" id="KW-0769">Symport</keyword>
<dbReference type="GO" id="GO:0015293">
    <property type="term" value="F:symporter activity"/>
    <property type="evidence" value="ECO:0007669"/>
    <property type="project" value="UniProtKB-KW"/>
</dbReference>
<dbReference type="InterPro" id="IPR005828">
    <property type="entry name" value="MFS_sugar_transport-like"/>
</dbReference>
<keyword evidence="5 9" id="KW-0812">Transmembrane</keyword>
<dbReference type="PROSITE" id="PS00217">
    <property type="entry name" value="SUGAR_TRANSPORT_2"/>
    <property type="match status" value="1"/>
</dbReference>
<gene>
    <name evidence="11" type="ORF">E6B08_14385</name>
</gene>
<feature type="domain" description="Major facilitator superfamily (MFS) profile" evidence="10">
    <location>
        <begin position="24"/>
        <end position="426"/>
    </location>
</feature>
<evidence type="ECO:0000256" key="7">
    <source>
        <dbReference type="ARBA" id="ARBA00022989"/>
    </source>
</evidence>
<feature type="transmembrane region" description="Helical" evidence="9">
    <location>
        <begin position="282"/>
        <end position="302"/>
    </location>
</feature>
<accession>A0A4D6X979</accession>
<feature type="transmembrane region" description="Helical" evidence="9">
    <location>
        <begin position="196"/>
        <end position="215"/>
    </location>
</feature>
<feature type="transmembrane region" description="Helical" evidence="9">
    <location>
        <begin position="36"/>
        <end position="55"/>
    </location>
</feature>
<evidence type="ECO:0000313" key="11">
    <source>
        <dbReference type="EMBL" id="QCI12479.1"/>
    </source>
</evidence>